<dbReference type="AlphaFoldDB" id="A0A4S2FVI3"/>
<reference evidence="1 2" key="1">
    <citation type="submission" date="2019-04" db="EMBL/GenBank/DDBJ databases">
        <title>Microbes associate with the intestines of laboratory mice.</title>
        <authorList>
            <person name="Navarre W."/>
            <person name="Wong E."/>
            <person name="Huang K."/>
            <person name="Tropini C."/>
            <person name="Ng K."/>
            <person name="Yu B."/>
        </authorList>
    </citation>
    <scope>NUCLEOTIDE SEQUENCE [LARGE SCALE GENOMIC DNA]</scope>
    <source>
        <strain evidence="1 2">NM06_A21</strain>
    </source>
</reference>
<organism evidence="1 2">
    <name type="scientific">Muribaculum intestinale</name>
    <dbReference type="NCBI Taxonomy" id="1796646"/>
    <lineage>
        <taxon>Bacteria</taxon>
        <taxon>Pseudomonadati</taxon>
        <taxon>Bacteroidota</taxon>
        <taxon>Bacteroidia</taxon>
        <taxon>Bacteroidales</taxon>
        <taxon>Muribaculaceae</taxon>
        <taxon>Muribaculum</taxon>
    </lineage>
</organism>
<comment type="caution">
    <text evidence="1">The sequence shown here is derived from an EMBL/GenBank/DDBJ whole genome shotgun (WGS) entry which is preliminary data.</text>
</comment>
<name>A0A4S2FVI3_9BACT</name>
<dbReference type="SUPFAM" id="SSF140753">
    <property type="entry name" value="PG0816-like"/>
    <property type="match status" value="1"/>
</dbReference>
<dbReference type="Proteomes" id="UP000306630">
    <property type="component" value="Unassembled WGS sequence"/>
</dbReference>
<sequence>MLESDRSLTDFNFYYSYLLNYLQSNRYQVDPEHPQIITNSIAALETFEDARRYGAEVEDAEELAIQTLFTNIGESEYDIVSRLILDNFGDTIDLDSEVAVEYWTTQVMTDIPDLFDGFDRQAIGVDALEMEQKETEIVGKIVIYLLDNGLQ</sequence>
<protein>
    <submittedName>
        <fullName evidence="1">DUF1896 family protein</fullName>
    </submittedName>
</protein>
<dbReference type="InterPro" id="IPR015082">
    <property type="entry name" value="DUF1896"/>
</dbReference>
<gene>
    <name evidence="1" type="ORF">E5333_09080</name>
</gene>
<accession>A0A4S2FVI3</accession>
<dbReference type="Gene3D" id="1.10.8.330">
    <property type="entry name" value="PG0816-like"/>
    <property type="match status" value="1"/>
</dbReference>
<dbReference type="Pfam" id="PF08989">
    <property type="entry name" value="DUF1896"/>
    <property type="match status" value="1"/>
</dbReference>
<evidence type="ECO:0000313" key="2">
    <source>
        <dbReference type="Proteomes" id="UP000306630"/>
    </source>
</evidence>
<dbReference type="InterPro" id="IPR036297">
    <property type="entry name" value="PG0816-like_sf"/>
</dbReference>
<evidence type="ECO:0000313" key="1">
    <source>
        <dbReference type="EMBL" id="TGY73341.1"/>
    </source>
</evidence>
<proteinExistence type="predicted"/>
<dbReference type="EMBL" id="SRYD01000033">
    <property type="protein sequence ID" value="TGY73341.1"/>
    <property type="molecule type" value="Genomic_DNA"/>
</dbReference>
<dbReference type="RefSeq" id="WP_135993433.1">
    <property type="nucleotide sequence ID" value="NZ_SRYD01000033.1"/>
</dbReference>